<evidence type="ECO:0000313" key="3">
    <source>
        <dbReference type="Proteomes" id="UP000689195"/>
    </source>
</evidence>
<protein>
    <submittedName>
        <fullName evidence="2">Uncharacterized protein</fullName>
    </submittedName>
</protein>
<sequence>MELDYSGENGRTLEQINLIDQMAIVVVQDQYASQLMVLYWLLIVWISLFVYGIQRQDKKKPSCLVIMVGSIKCPTS</sequence>
<accession>A0A8S1YJV5</accession>
<name>A0A8S1YJV5_9CILI</name>
<feature type="transmembrane region" description="Helical" evidence="1">
    <location>
        <begin position="31"/>
        <end position="51"/>
    </location>
</feature>
<proteinExistence type="predicted"/>
<evidence type="ECO:0000256" key="1">
    <source>
        <dbReference type="SAM" id="Phobius"/>
    </source>
</evidence>
<comment type="caution">
    <text evidence="2">The sequence shown here is derived from an EMBL/GenBank/DDBJ whole genome shotgun (WGS) entry which is preliminary data.</text>
</comment>
<reference evidence="2" key="1">
    <citation type="submission" date="2021-01" db="EMBL/GenBank/DDBJ databases">
        <authorList>
            <consortium name="Genoscope - CEA"/>
            <person name="William W."/>
        </authorList>
    </citation>
    <scope>NUCLEOTIDE SEQUENCE</scope>
</reference>
<dbReference type="Proteomes" id="UP000689195">
    <property type="component" value="Unassembled WGS sequence"/>
</dbReference>
<organism evidence="2 3">
    <name type="scientific">Paramecium pentaurelia</name>
    <dbReference type="NCBI Taxonomy" id="43138"/>
    <lineage>
        <taxon>Eukaryota</taxon>
        <taxon>Sar</taxon>
        <taxon>Alveolata</taxon>
        <taxon>Ciliophora</taxon>
        <taxon>Intramacronucleata</taxon>
        <taxon>Oligohymenophorea</taxon>
        <taxon>Peniculida</taxon>
        <taxon>Parameciidae</taxon>
        <taxon>Paramecium</taxon>
    </lineage>
</organism>
<keyword evidence="1" id="KW-1133">Transmembrane helix</keyword>
<evidence type="ECO:0000313" key="2">
    <source>
        <dbReference type="EMBL" id="CAD8214575.1"/>
    </source>
</evidence>
<dbReference type="EMBL" id="CAJJDO010000226">
    <property type="protein sequence ID" value="CAD8214575.1"/>
    <property type="molecule type" value="Genomic_DNA"/>
</dbReference>
<gene>
    <name evidence="2" type="ORF">PPENT_87.1.T2260006</name>
</gene>
<keyword evidence="1" id="KW-0472">Membrane</keyword>
<keyword evidence="3" id="KW-1185">Reference proteome</keyword>
<keyword evidence="1" id="KW-0812">Transmembrane</keyword>
<dbReference type="AlphaFoldDB" id="A0A8S1YJV5"/>